<dbReference type="InterPro" id="IPR001647">
    <property type="entry name" value="HTH_TetR"/>
</dbReference>
<dbReference type="SUPFAM" id="SSF48498">
    <property type="entry name" value="Tetracyclin repressor-like, C-terminal domain"/>
    <property type="match status" value="1"/>
</dbReference>
<dbReference type="InterPro" id="IPR009057">
    <property type="entry name" value="Homeodomain-like_sf"/>
</dbReference>
<dbReference type="PROSITE" id="PS50977">
    <property type="entry name" value="HTH_TETR_2"/>
    <property type="match status" value="1"/>
</dbReference>
<accession>A0AAU3GQA3</accession>
<keyword evidence="1" id="KW-0805">Transcription regulation</keyword>
<evidence type="ECO:0000256" key="4">
    <source>
        <dbReference type="PROSITE-ProRule" id="PRU00335"/>
    </source>
</evidence>
<dbReference type="InterPro" id="IPR050109">
    <property type="entry name" value="HTH-type_TetR-like_transc_reg"/>
</dbReference>
<dbReference type="Gene3D" id="1.10.357.10">
    <property type="entry name" value="Tetracycline Repressor, domain 2"/>
    <property type="match status" value="1"/>
</dbReference>
<keyword evidence="3" id="KW-0804">Transcription</keyword>
<evidence type="ECO:0000313" key="6">
    <source>
        <dbReference type="EMBL" id="WTY94021.1"/>
    </source>
</evidence>
<dbReference type="PANTHER" id="PTHR30055">
    <property type="entry name" value="HTH-TYPE TRANSCRIPTIONAL REGULATOR RUTR"/>
    <property type="match status" value="1"/>
</dbReference>
<gene>
    <name evidence="6" type="ORF">OG626_03495</name>
</gene>
<dbReference type="EMBL" id="CP109535">
    <property type="protein sequence ID" value="WTY94021.1"/>
    <property type="molecule type" value="Genomic_DNA"/>
</dbReference>
<dbReference type="AlphaFoldDB" id="A0AAU3GQA3"/>
<dbReference type="Pfam" id="PF00440">
    <property type="entry name" value="TetR_N"/>
    <property type="match status" value="1"/>
</dbReference>
<evidence type="ECO:0000256" key="1">
    <source>
        <dbReference type="ARBA" id="ARBA00023015"/>
    </source>
</evidence>
<evidence type="ECO:0000256" key="2">
    <source>
        <dbReference type="ARBA" id="ARBA00023125"/>
    </source>
</evidence>
<reference evidence="6" key="1">
    <citation type="submission" date="2022-10" db="EMBL/GenBank/DDBJ databases">
        <title>The complete genomes of actinobacterial strains from the NBC collection.</title>
        <authorList>
            <person name="Joergensen T.S."/>
            <person name="Alvarez Arevalo M."/>
            <person name="Sterndorff E.B."/>
            <person name="Faurdal D."/>
            <person name="Vuksanovic O."/>
            <person name="Mourched A.-S."/>
            <person name="Charusanti P."/>
            <person name="Shaw S."/>
            <person name="Blin K."/>
            <person name="Weber T."/>
        </authorList>
    </citation>
    <scope>NUCLEOTIDE SEQUENCE</scope>
    <source>
        <strain evidence="6">NBC_01401</strain>
    </source>
</reference>
<evidence type="ECO:0000256" key="3">
    <source>
        <dbReference type="ARBA" id="ARBA00023163"/>
    </source>
</evidence>
<dbReference type="GO" id="GO:0000976">
    <property type="term" value="F:transcription cis-regulatory region binding"/>
    <property type="evidence" value="ECO:0007669"/>
    <property type="project" value="TreeGrafter"/>
</dbReference>
<dbReference type="InterPro" id="IPR011075">
    <property type="entry name" value="TetR_C"/>
</dbReference>
<dbReference type="GO" id="GO:0003700">
    <property type="term" value="F:DNA-binding transcription factor activity"/>
    <property type="evidence" value="ECO:0007669"/>
    <property type="project" value="TreeGrafter"/>
</dbReference>
<dbReference type="InterPro" id="IPR036271">
    <property type="entry name" value="Tet_transcr_reg_TetR-rel_C_sf"/>
</dbReference>
<organism evidence="6">
    <name type="scientific">Streptomyces sp. NBC_01401</name>
    <dbReference type="NCBI Taxonomy" id="2903854"/>
    <lineage>
        <taxon>Bacteria</taxon>
        <taxon>Bacillati</taxon>
        <taxon>Actinomycetota</taxon>
        <taxon>Actinomycetes</taxon>
        <taxon>Kitasatosporales</taxon>
        <taxon>Streptomycetaceae</taxon>
        <taxon>Streptomyces</taxon>
    </lineage>
</organism>
<proteinExistence type="predicted"/>
<evidence type="ECO:0000259" key="5">
    <source>
        <dbReference type="PROSITE" id="PS50977"/>
    </source>
</evidence>
<feature type="domain" description="HTH tetR-type" evidence="5">
    <location>
        <begin position="16"/>
        <end position="76"/>
    </location>
</feature>
<name>A0AAU3GQA3_9ACTN</name>
<dbReference type="Pfam" id="PF16859">
    <property type="entry name" value="TetR_C_11"/>
    <property type="match status" value="1"/>
</dbReference>
<dbReference type="SUPFAM" id="SSF46689">
    <property type="entry name" value="Homeodomain-like"/>
    <property type="match status" value="1"/>
</dbReference>
<sequence>MTATKEPRRRPGGRTARTTEAVHGAVLALIAEGGAARVQVPDVAERSGVHASTIYRRWGSPVSLVLDVALDRLGAAAEVPATGSLRGDLLTYARRTLAATEGPEGFALLHAVVSACDLTGKSEGAGMQHLHRRGTEIQAMLDRHPGDAPTLEDVLDGVLAPVYLRVLFNAGGMDDTYVEKLVDRLLPAGA</sequence>
<feature type="DNA-binding region" description="H-T-H motif" evidence="4">
    <location>
        <begin position="39"/>
        <end position="58"/>
    </location>
</feature>
<protein>
    <submittedName>
        <fullName evidence="6">TetR/AcrR family transcriptional regulator</fullName>
    </submittedName>
</protein>
<dbReference type="Gene3D" id="1.10.10.60">
    <property type="entry name" value="Homeodomain-like"/>
    <property type="match status" value="1"/>
</dbReference>
<dbReference type="PANTHER" id="PTHR30055:SF148">
    <property type="entry name" value="TETR-FAMILY TRANSCRIPTIONAL REGULATOR"/>
    <property type="match status" value="1"/>
</dbReference>
<keyword evidence="2 4" id="KW-0238">DNA-binding</keyword>